<name>A0ABV5IQW9_9ACTN</name>
<dbReference type="Proteomes" id="UP001589647">
    <property type="component" value="Unassembled WGS sequence"/>
</dbReference>
<evidence type="ECO:0008006" key="5">
    <source>
        <dbReference type="Google" id="ProtNLM"/>
    </source>
</evidence>
<feature type="transmembrane region" description="Helical" evidence="1">
    <location>
        <begin position="144"/>
        <end position="160"/>
    </location>
</feature>
<comment type="caution">
    <text evidence="3">The sequence shown here is derived from an EMBL/GenBank/DDBJ whole genome shotgun (WGS) entry which is preliminary data.</text>
</comment>
<dbReference type="EMBL" id="JBHMEI010000042">
    <property type="protein sequence ID" value="MFB9206934.1"/>
    <property type="molecule type" value="Genomic_DNA"/>
</dbReference>
<feature type="signal peptide" evidence="2">
    <location>
        <begin position="1"/>
        <end position="30"/>
    </location>
</feature>
<keyword evidence="2" id="KW-0732">Signal</keyword>
<keyword evidence="1" id="KW-0812">Transmembrane</keyword>
<evidence type="ECO:0000256" key="1">
    <source>
        <dbReference type="SAM" id="Phobius"/>
    </source>
</evidence>
<evidence type="ECO:0000313" key="3">
    <source>
        <dbReference type="EMBL" id="MFB9206934.1"/>
    </source>
</evidence>
<feature type="chain" id="PRO_5047223537" description="DUF2207 domain-containing protein" evidence="2">
    <location>
        <begin position="31"/>
        <end position="317"/>
    </location>
</feature>
<protein>
    <recommendedName>
        <fullName evidence="5">DUF2207 domain-containing protein</fullName>
    </recommendedName>
</protein>
<evidence type="ECO:0000256" key="2">
    <source>
        <dbReference type="SAM" id="SignalP"/>
    </source>
</evidence>
<keyword evidence="4" id="KW-1185">Reference proteome</keyword>
<gene>
    <name evidence="3" type="ORF">ACFFV7_37485</name>
</gene>
<reference evidence="3 4" key="1">
    <citation type="submission" date="2024-09" db="EMBL/GenBank/DDBJ databases">
        <authorList>
            <person name="Sun Q."/>
            <person name="Mori K."/>
        </authorList>
    </citation>
    <scope>NUCLEOTIDE SEQUENCE [LARGE SCALE GENOMIC DNA]</scope>
    <source>
        <strain evidence="3 4">CCM 3426</strain>
    </source>
</reference>
<sequence>MDLVWPASAWALWFAALAAAFGLTTRRAAAAPAAPAAPAPPAVVELLRGLRAGELFHATVFELARREWVTIRGDRLSLSAQGEGRVWPYEQWVLDRVAARLAGAPQAPVVALMPDSGDLDAEFVPLVRQSAIDLGLARRRWQSMLVPLLLAAALVVPWYVTISHAGVSWPGWIATAGAFVAGVALLLGGRGFLLTPLGREAAGPEPAPVDARQEWIFTGDGWRGVLVEPAPRDAGAPKRQEVEGRVVKRWIVAGHGDDLSSSRTCYVALHDGVSERAAAYRAKERFYQDVLPGDHVRLLVNPRRGSVVSVLAHERRW</sequence>
<feature type="transmembrane region" description="Helical" evidence="1">
    <location>
        <begin position="172"/>
        <end position="193"/>
    </location>
</feature>
<dbReference type="RefSeq" id="WP_189652055.1">
    <property type="nucleotide sequence ID" value="NZ_BMRC01000024.1"/>
</dbReference>
<proteinExistence type="predicted"/>
<evidence type="ECO:0000313" key="4">
    <source>
        <dbReference type="Proteomes" id="UP001589647"/>
    </source>
</evidence>
<keyword evidence="1" id="KW-1133">Transmembrane helix</keyword>
<accession>A0ABV5IQW9</accession>
<keyword evidence="1" id="KW-0472">Membrane</keyword>
<organism evidence="3 4">
    <name type="scientific">Nonomuraea spiralis</name>
    <dbReference type="NCBI Taxonomy" id="46182"/>
    <lineage>
        <taxon>Bacteria</taxon>
        <taxon>Bacillati</taxon>
        <taxon>Actinomycetota</taxon>
        <taxon>Actinomycetes</taxon>
        <taxon>Streptosporangiales</taxon>
        <taxon>Streptosporangiaceae</taxon>
        <taxon>Nonomuraea</taxon>
    </lineage>
</organism>